<sequence length="557" mass="63604">MTSTPPLSCGPCKYEGITKDAEKWCTFCDEGFCSDCEKNHRSLKLTRNHKMIDTEDYMKIQDLSVDLKCETHGQKLDLYCKCHHVAVCAMCIPSAHNSCPVDDIISIHDAAKNARSSTALSDLEETISRSLESVRQSIRDRASVSANIETEEQTIQKKIQETRLRLNKHLYELEQQLLQELQIKHENCRSRYSKMLKQLQQTENELEKLKEQTEQMKLFASDLQVFLGTCKMNITISEKLKSLKVEIGKEKSFAMDLKIHPVVISFINNVKKFGEIYITEKNLDLQLKDAKIDQAQTQIRGSTRNVLDVDLQFSLKFAVKPQLQISGCLILCDGRILIADFYTTGKLMEYDFTGNYVSDIDVEGRPFDLTEIDQDRFAVTYPDIKCLKIISNKISFVEKKINFKNSCYGISSHNEKIFTLVQKHGIMKIDLTGTILFTIKFNTSSMVYIAASEDKIYYTDENNDTVNCCDFKGKKIWTFKNESTRCPRGITVNNDQNLYVVSSNSNNLTLIQHDGKRSIEVLTSSDDLFSPFALCCNKNSLLLGYKKGNMALYHVSE</sequence>
<proteinExistence type="predicted"/>
<dbReference type="InterPro" id="IPR011042">
    <property type="entry name" value="6-blade_b-propeller_TolB-like"/>
</dbReference>
<feature type="coiled-coil region" evidence="1">
    <location>
        <begin position="171"/>
        <end position="219"/>
    </location>
</feature>
<keyword evidence="1" id="KW-0175">Coiled coil</keyword>
<dbReference type="EMBL" id="CAJPWZ010002049">
    <property type="protein sequence ID" value="CAG2230065.1"/>
    <property type="molecule type" value="Genomic_DNA"/>
</dbReference>
<dbReference type="CDD" id="cd19757">
    <property type="entry name" value="Bbox1"/>
    <property type="match status" value="1"/>
</dbReference>
<dbReference type="Gene3D" id="3.30.160.60">
    <property type="entry name" value="Classic Zinc Finger"/>
    <property type="match status" value="1"/>
</dbReference>
<dbReference type="PANTHER" id="PTHR25462:SF296">
    <property type="entry name" value="MEIOTIC P26, ISOFORM F"/>
    <property type="match status" value="1"/>
</dbReference>
<dbReference type="Proteomes" id="UP000683360">
    <property type="component" value="Unassembled WGS sequence"/>
</dbReference>
<dbReference type="SUPFAM" id="SSF101898">
    <property type="entry name" value="NHL repeat"/>
    <property type="match status" value="1"/>
</dbReference>
<dbReference type="InterPro" id="IPR047153">
    <property type="entry name" value="TRIM45/56/19-like"/>
</dbReference>
<evidence type="ECO:0000313" key="2">
    <source>
        <dbReference type="EMBL" id="CAG2230065.1"/>
    </source>
</evidence>
<organism evidence="2 3">
    <name type="scientific">Mytilus edulis</name>
    <name type="common">Blue mussel</name>
    <dbReference type="NCBI Taxonomy" id="6550"/>
    <lineage>
        <taxon>Eukaryota</taxon>
        <taxon>Metazoa</taxon>
        <taxon>Spiralia</taxon>
        <taxon>Lophotrochozoa</taxon>
        <taxon>Mollusca</taxon>
        <taxon>Bivalvia</taxon>
        <taxon>Autobranchia</taxon>
        <taxon>Pteriomorphia</taxon>
        <taxon>Mytilida</taxon>
        <taxon>Mytiloidea</taxon>
        <taxon>Mytilidae</taxon>
        <taxon>Mytilinae</taxon>
        <taxon>Mytilus</taxon>
    </lineage>
</organism>
<dbReference type="PANTHER" id="PTHR25462">
    <property type="entry name" value="BONUS, ISOFORM C-RELATED"/>
    <property type="match status" value="1"/>
</dbReference>
<evidence type="ECO:0000313" key="3">
    <source>
        <dbReference type="Proteomes" id="UP000683360"/>
    </source>
</evidence>
<dbReference type="OrthoDB" id="6071775at2759"/>
<comment type="caution">
    <text evidence="2">The sequence shown here is derived from an EMBL/GenBank/DDBJ whole genome shotgun (WGS) entry which is preliminary data.</text>
</comment>
<evidence type="ECO:0008006" key="4">
    <source>
        <dbReference type="Google" id="ProtNLM"/>
    </source>
</evidence>
<dbReference type="AlphaFoldDB" id="A0A8S3TEY9"/>
<keyword evidence="3" id="KW-1185">Reference proteome</keyword>
<accession>A0A8S3TEY9</accession>
<reference evidence="2" key="1">
    <citation type="submission" date="2021-03" db="EMBL/GenBank/DDBJ databases">
        <authorList>
            <person name="Bekaert M."/>
        </authorList>
    </citation>
    <scope>NUCLEOTIDE SEQUENCE</scope>
</reference>
<name>A0A8S3TEY9_MYTED</name>
<dbReference type="SUPFAM" id="SSF57845">
    <property type="entry name" value="B-box zinc-binding domain"/>
    <property type="match status" value="1"/>
</dbReference>
<gene>
    <name evidence="2" type="ORF">MEDL_42936</name>
</gene>
<evidence type="ECO:0000256" key="1">
    <source>
        <dbReference type="SAM" id="Coils"/>
    </source>
</evidence>
<protein>
    <recommendedName>
        <fullName evidence="4">B box-type domain-containing protein</fullName>
    </recommendedName>
</protein>
<dbReference type="Gene3D" id="2.120.10.30">
    <property type="entry name" value="TolB, C-terminal domain"/>
    <property type="match status" value="1"/>
</dbReference>